<dbReference type="Gene3D" id="3.40.190.10">
    <property type="entry name" value="Periplasmic binding protein-like II"/>
    <property type="match status" value="1"/>
</dbReference>
<evidence type="ECO:0000313" key="7">
    <source>
        <dbReference type="Proteomes" id="UP000030647"/>
    </source>
</evidence>
<dbReference type="AlphaFoldDB" id="U4TV48"/>
<sequence length="443" mass="49007">MVADALFAKNLVKFEEEFAMKGWKKLGLAAMAAIAMLTLSSCGSGNASSASKDGKITIEFMHWGGTDTYKGVYQKRIAAFEKANPKIKVKVITVGDNYDTKLLTMVAGNKAPDVAQVAEDGTGFASKNAFISLDSYIKDNNMDLQKTYGNGSDLYKWKGHVFGIPDRGGAGVLYYNKDIFDKAHMAYPNDKWTINDFYRAAKKLTKRDKKGNITQWGTSYADYQAAWGSFMMTNGGSLVKNGKATVDSPQNLKTFTDYTKNFKSSSISYQTAEDGVNRFQQGKVAMTLDGMWWILGNSQVKGLNFDIAPMPGKYSWSTGSALTISRQSDKAHRAASWKFIKFMTDVKAQKILGASLGDIPANMKVLEDPGFIKQKITGKTYDLATIAKDQKKVKIDGIFRGPWYSEAITECTNEVKEMLLGHQTPKQSIDNLQAKVRAILNKY</sequence>
<keyword evidence="4" id="KW-0564">Palmitate</keyword>
<dbReference type="InterPro" id="IPR050490">
    <property type="entry name" value="Bact_solute-bd_prot1"/>
</dbReference>
<organism evidence="6 7">
    <name type="scientific">Schleiferilactobacillus shenzhenensis LY-73</name>
    <dbReference type="NCBI Taxonomy" id="1231336"/>
    <lineage>
        <taxon>Bacteria</taxon>
        <taxon>Bacillati</taxon>
        <taxon>Bacillota</taxon>
        <taxon>Bacilli</taxon>
        <taxon>Lactobacillales</taxon>
        <taxon>Lactobacillaceae</taxon>
        <taxon>Schleiferilactobacillus</taxon>
    </lineage>
</organism>
<dbReference type="eggNOG" id="COG1653">
    <property type="taxonomic scope" value="Bacteria"/>
</dbReference>
<gene>
    <name evidence="6" type="ORF">L248_2962</name>
</gene>
<name>U4TV48_9LACO</name>
<keyword evidence="7" id="KW-1185">Reference proteome</keyword>
<dbReference type="InterPro" id="IPR006059">
    <property type="entry name" value="SBP"/>
</dbReference>
<evidence type="ECO:0000256" key="3">
    <source>
        <dbReference type="ARBA" id="ARBA00023136"/>
    </source>
</evidence>
<dbReference type="SUPFAM" id="SSF53850">
    <property type="entry name" value="Periplasmic binding protein-like II"/>
    <property type="match status" value="1"/>
</dbReference>
<keyword evidence="1" id="KW-1003">Cell membrane</keyword>
<keyword evidence="5" id="KW-0449">Lipoprotein</keyword>
<proteinExistence type="predicted"/>
<dbReference type="PANTHER" id="PTHR43649:SF33">
    <property type="entry name" value="POLYGALACTURONAN_RHAMNOGALACTURONAN-BINDING PROTEIN YTCQ"/>
    <property type="match status" value="1"/>
</dbReference>
<evidence type="ECO:0000256" key="4">
    <source>
        <dbReference type="ARBA" id="ARBA00023139"/>
    </source>
</evidence>
<dbReference type="PANTHER" id="PTHR43649">
    <property type="entry name" value="ARABINOSE-BINDING PROTEIN-RELATED"/>
    <property type="match status" value="1"/>
</dbReference>
<dbReference type="HOGENOM" id="CLU_031285_10_5_9"/>
<dbReference type="EMBL" id="KI271588">
    <property type="protein sequence ID" value="ERL65287.1"/>
    <property type="molecule type" value="Genomic_DNA"/>
</dbReference>
<evidence type="ECO:0000256" key="1">
    <source>
        <dbReference type="ARBA" id="ARBA00022475"/>
    </source>
</evidence>
<protein>
    <submittedName>
        <fullName evidence="6">Uncharacterized protein</fullName>
    </submittedName>
</protein>
<accession>U4TV48</accession>
<dbReference type="Pfam" id="PF01547">
    <property type="entry name" value="SBP_bac_1"/>
    <property type="match status" value="1"/>
</dbReference>
<evidence type="ECO:0000313" key="6">
    <source>
        <dbReference type="EMBL" id="ERL65287.1"/>
    </source>
</evidence>
<dbReference type="STRING" id="1231336.L248_2962"/>
<reference evidence="7" key="1">
    <citation type="journal article" date="2013" name="Genome Announc.">
        <title>Whole-Genome Sequencing of Lactobacillus shenzhenensis Strain LY-73T.</title>
        <authorList>
            <person name="Lin Z."/>
            <person name="Liu Z."/>
            <person name="Yang R."/>
            <person name="Zou Y."/>
            <person name="Wan D."/>
            <person name="Chen J."/>
            <person name="Guo M."/>
            <person name="Zhao J."/>
            <person name="Fang C."/>
            <person name="Yang R."/>
            <person name="Liu F."/>
        </authorList>
    </citation>
    <scope>NUCLEOTIDE SEQUENCE [LARGE SCALE GENOMIC DNA]</scope>
    <source>
        <strain evidence="7">LY-73</strain>
    </source>
</reference>
<keyword evidence="2" id="KW-0732">Signal</keyword>
<evidence type="ECO:0000256" key="2">
    <source>
        <dbReference type="ARBA" id="ARBA00022729"/>
    </source>
</evidence>
<dbReference type="CDD" id="cd14748">
    <property type="entry name" value="PBP2_UgpB"/>
    <property type="match status" value="1"/>
</dbReference>
<dbReference type="Proteomes" id="UP000030647">
    <property type="component" value="Unassembled WGS sequence"/>
</dbReference>
<dbReference type="OrthoDB" id="9763054at2"/>
<keyword evidence="3" id="KW-0472">Membrane</keyword>
<evidence type="ECO:0000256" key="5">
    <source>
        <dbReference type="ARBA" id="ARBA00023288"/>
    </source>
</evidence>